<reference evidence="2 3" key="1">
    <citation type="journal article" date="2020" name="Microorganisms">
        <title>Osmotic Adaptation and Compatible Solute Biosynthesis of Phototrophic Bacteria as Revealed from Genome Analyses.</title>
        <authorList>
            <person name="Imhoff J.F."/>
            <person name="Rahn T."/>
            <person name="Kunzel S."/>
            <person name="Keller A."/>
            <person name="Neulinger S.C."/>
        </authorList>
    </citation>
    <scope>NUCLEOTIDE SEQUENCE [LARGE SCALE GENOMIC DNA]</scope>
    <source>
        <strain evidence="2 3">DSM 25653</strain>
    </source>
</reference>
<accession>A0A9X1B6S4</accession>
<keyword evidence="3" id="KW-1185">Reference proteome</keyword>
<dbReference type="PANTHER" id="PTHR36558">
    <property type="entry name" value="GLR1098 PROTEIN"/>
    <property type="match status" value="1"/>
</dbReference>
<dbReference type="PANTHER" id="PTHR36558:SF1">
    <property type="entry name" value="RESTRICTION ENDONUCLEASE DOMAIN-CONTAINING PROTEIN-RELATED"/>
    <property type="match status" value="1"/>
</dbReference>
<evidence type="ECO:0000313" key="2">
    <source>
        <dbReference type="EMBL" id="MBK1621032.1"/>
    </source>
</evidence>
<dbReference type="AlphaFoldDB" id="A0A9X1B6S4"/>
<dbReference type="InterPro" id="IPR012296">
    <property type="entry name" value="Nuclease_put_TT1808"/>
</dbReference>
<comment type="caution">
    <text evidence="2">The sequence shown here is derived from an EMBL/GenBank/DDBJ whole genome shotgun (WGS) entry which is preliminary data.</text>
</comment>
<dbReference type="InterPro" id="IPR008538">
    <property type="entry name" value="Uma2"/>
</dbReference>
<dbReference type="InterPro" id="IPR011335">
    <property type="entry name" value="Restrct_endonuc-II-like"/>
</dbReference>
<dbReference type="RefSeq" id="WP_200249008.1">
    <property type="nucleotide sequence ID" value="NZ_NRRY01000056.1"/>
</dbReference>
<sequence>MSNLAVSSFITVDDYLACEAESPIKHEYVDGEVFAMGGATDAHVTVAGNVFSLLRAHLRGGPCRVYITDMKLQVERANAFFYPDVFVTCAAADASEPLIKRSPTVVIEILSKSTEGYDRGGKFARYRLLDSLQEYVLIDSRRRVIDVFRRHAKGWLLQPLAEDGRLELPTLDFGCTMDEIYEDVTLEPVIDEPDGEPITKVV</sequence>
<dbReference type="EMBL" id="NRRY01000056">
    <property type="protein sequence ID" value="MBK1621032.1"/>
    <property type="molecule type" value="Genomic_DNA"/>
</dbReference>
<dbReference type="SUPFAM" id="SSF52980">
    <property type="entry name" value="Restriction endonuclease-like"/>
    <property type="match status" value="1"/>
</dbReference>
<dbReference type="Proteomes" id="UP001138768">
    <property type="component" value="Unassembled WGS sequence"/>
</dbReference>
<gene>
    <name evidence="2" type="ORF">CKO42_21930</name>
</gene>
<organism evidence="2 3">
    <name type="scientific">Lamprobacter modestohalophilus</name>
    <dbReference type="NCBI Taxonomy" id="1064514"/>
    <lineage>
        <taxon>Bacteria</taxon>
        <taxon>Pseudomonadati</taxon>
        <taxon>Pseudomonadota</taxon>
        <taxon>Gammaproteobacteria</taxon>
        <taxon>Chromatiales</taxon>
        <taxon>Chromatiaceae</taxon>
        <taxon>Lamprobacter</taxon>
    </lineage>
</organism>
<name>A0A9X1B6S4_9GAMM</name>
<proteinExistence type="predicted"/>
<evidence type="ECO:0000313" key="3">
    <source>
        <dbReference type="Proteomes" id="UP001138768"/>
    </source>
</evidence>
<dbReference type="Pfam" id="PF05685">
    <property type="entry name" value="Uma2"/>
    <property type="match status" value="1"/>
</dbReference>
<dbReference type="CDD" id="cd06260">
    <property type="entry name" value="DUF820-like"/>
    <property type="match status" value="1"/>
</dbReference>
<evidence type="ECO:0000259" key="1">
    <source>
        <dbReference type="Pfam" id="PF05685"/>
    </source>
</evidence>
<protein>
    <recommendedName>
        <fullName evidence="1">Putative restriction endonuclease domain-containing protein</fullName>
    </recommendedName>
</protein>
<feature type="domain" description="Putative restriction endonuclease" evidence="1">
    <location>
        <begin position="13"/>
        <end position="171"/>
    </location>
</feature>
<dbReference type="Gene3D" id="3.90.1570.10">
    <property type="entry name" value="tt1808, chain A"/>
    <property type="match status" value="1"/>
</dbReference>